<dbReference type="InterPro" id="IPR015341">
    <property type="entry name" value="Glyco_hydro_38_cen"/>
</dbReference>
<dbReference type="Gene3D" id="2.70.98.30">
    <property type="entry name" value="Golgi alpha-mannosidase II, domain 4"/>
    <property type="match status" value="1"/>
</dbReference>
<keyword evidence="3" id="KW-0378">Hydrolase</keyword>
<dbReference type="InterPro" id="IPR011013">
    <property type="entry name" value="Gal_mutarotase_sf_dom"/>
</dbReference>
<dbReference type="EMBL" id="JAAAMV010000011">
    <property type="protein sequence ID" value="NBD25259.1"/>
    <property type="molecule type" value="Genomic_DNA"/>
</dbReference>
<dbReference type="Pfam" id="PF09261">
    <property type="entry name" value="Alpha-mann_mid"/>
    <property type="match status" value="1"/>
</dbReference>
<dbReference type="Gene3D" id="1.20.1270.50">
    <property type="entry name" value="Glycoside hydrolase family 38, central domain"/>
    <property type="match status" value="1"/>
</dbReference>
<proteinExistence type="inferred from homology"/>
<organism evidence="6 7">
    <name type="scientific">Paenibacillus glycinis</name>
    <dbReference type="NCBI Taxonomy" id="2697035"/>
    <lineage>
        <taxon>Bacteria</taxon>
        <taxon>Bacillati</taxon>
        <taxon>Bacillota</taxon>
        <taxon>Bacilli</taxon>
        <taxon>Bacillales</taxon>
        <taxon>Paenibacillaceae</taxon>
        <taxon>Paenibacillus</taxon>
    </lineage>
</organism>
<dbReference type="Pfam" id="PF17677">
    <property type="entry name" value="Glyco_hydro38C2"/>
    <property type="match status" value="1"/>
</dbReference>
<comment type="caution">
    <text evidence="6">The sequence shown here is derived from an EMBL/GenBank/DDBJ whole genome shotgun (WGS) entry which is preliminary data.</text>
</comment>
<dbReference type="InterPro" id="IPR037094">
    <property type="entry name" value="Glyco_hydro_38_cen_sf"/>
</dbReference>
<dbReference type="Pfam" id="PF07748">
    <property type="entry name" value="Glyco_hydro_38C"/>
    <property type="match status" value="1"/>
</dbReference>
<keyword evidence="2" id="KW-0479">Metal-binding</keyword>
<sequence>MPHTPIKMDVLRKTLRGIESRIYTTIASLDMTAYATKEPVGFAERQSGERLELRAGDKWGERWDCAWFHFRGLVPESAAGRKVVLLIDVNGELCVFDEEGTPVRGLTNVNSEFDLTLGLPGKRVFPFAERAAGGETIDLWADAGNNDLFGFYRSGTVKEADVAICHEEIRQLYYDYEVLLDYVEHIGDQSARTARIQQALYEVHLLLRNPSDEAVAESRRLLGLELAKRGGDPTMTASAVGHAHIDLAWLWPIRETYRKGARTFATVLRNMEQYPDYVFGASQPQLYQWVKEQHPKLYAQIKQRVAEGRWEVQGAMWVEPDSNIAGGEALVRQILHGKRFFKQEFGLDMRMLWVPDIFGYSAALPQLLKQSGVDYVMTQKLSWSVHNDHPHHTFFWEGLDGSRVLTHLPPEDTYNGPALPRSILKAERDYYDKNVSDHALVVFGIGDGGGGPGEEHLERLARVKNLQGLMPVKQEHAIDFFDKLNANAGRYKTWKGELYLEKHQGTLTSQARNKRFNRKLEKALRELEFAASLAFAAGTGSYPAQELDAIWKEMLLYQFHDILPGSSITRVFDESLARYEALLGRVKELTAAAYQDAASAMAPSGAERPAVLFNSLPWERKEWINAAGDGAWREVAVPAAGYAVIDTASRPALPDFGLISSAELLENDLVRVTFLADGSIGSVYDKALRRDVLAPGERANVLAIYHDDGDAWDFPEDYAAAGYAQMTLTESHAYLDGPQAVVEQRYAYGRSTLTQRISLTAGSKQVTFATEADWQEDERMLRAIFPLNVYTEAVNCEIQFGHLRRPTHRNTMWDYAKDEVAAHQWIDLSQPDFGAAILNDCKYGYSANGHTISVHLLRSPSYPDPACDRARHAFNYALLPHEGDFIAAEVYKAGYEFNTPLAVVETGGSQGGKLPAERFSAIALEGAGVMIEAVKKAEDENALVVRLYETSGASAAVSLQVNLDHASAALADLMEQETDVLSAADAGGGYELRFAPFEIKTVKVHL</sequence>
<dbReference type="Gene3D" id="2.60.40.2220">
    <property type="match status" value="1"/>
</dbReference>
<reference evidence="6 7" key="1">
    <citation type="submission" date="2020-01" db="EMBL/GenBank/DDBJ databases">
        <title>Paenibacillus soybeanensis sp. nov. isolated from the nodules of soybean (Glycine max(L.) Merr).</title>
        <authorList>
            <person name="Wang H."/>
        </authorList>
    </citation>
    <scope>NUCLEOTIDE SEQUENCE [LARGE SCALE GENOMIC DNA]</scope>
    <source>
        <strain evidence="6 7">T1</strain>
    </source>
</reference>
<dbReference type="RefSeq" id="WP_161744073.1">
    <property type="nucleotide sequence ID" value="NZ_JAAAMV010000011.1"/>
</dbReference>
<name>A0ABW9XSD4_9BACL</name>
<dbReference type="InterPro" id="IPR054723">
    <property type="entry name" value="Ams1-like_N"/>
</dbReference>
<evidence type="ECO:0000313" key="6">
    <source>
        <dbReference type="EMBL" id="NBD25259.1"/>
    </source>
</evidence>
<dbReference type="Proteomes" id="UP000665561">
    <property type="component" value="Unassembled WGS sequence"/>
</dbReference>
<dbReference type="CDD" id="cd10789">
    <property type="entry name" value="GH38N_AMII_ER_cytosolic"/>
    <property type="match status" value="1"/>
</dbReference>
<evidence type="ECO:0000256" key="1">
    <source>
        <dbReference type="ARBA" id="ARBA00009792"/>
    </source>
</evidence>
<dbReference type="InterPro" id="IPR028995">
    <property type="entry name" value="Glyco_hydro_57/38_cen_sf"/>
</dbReference>
<accession>A0ABW9XSD4</accession>
<keyword evidence="7" id="KW-1185">Reference proteome</keyword>
<dbReference type="Pfam" id="PF01074">
    <property type="entry name" value="Glyco_hydro_38N"/>
    <property type="match status" value="1"/>
</dbReference>
<dbReference type="InterPro" id="IPR027291">
    <property type="entry name" value="Glyco_hydro_38_N_sf"/>
</dbReference>
<dbReference type="InterPro" id="IPR000602">
    <property type="entry name" value="Glyco_hydro_38_N"/>
</dbReference>
<evidence type="ECO:0000313" key="7">
    <source>
        <dbReference type="Proteomes" id="UP000665561"/>
    </source>
</evidence>
<keyword evidence="4" id="KW-0326">Glycosidase</keyword>
<dbReference type="SUPFAM" id="SSF88688">
    <property type="entry name" value="Families 57/38 glycoside transferase middle domain"/>
    <property type="match status" value="1"/>
</dbReference>
<dbReference type="PANTHER" id="PTHR46017">
    <property type="entry name" value="ALPHA-MANNOSIDASE 2C1"/>
    <property type="match status" value="1"/>
</dbReference>
<dbReference type="SUPFAM" id="SSF74650">
    <property type="entry name" value="Galactose mutarotase-like"/>
    <property type="match status" value="1"/>
</dbReference>
<dbReference type="SUPFAM" id="SSF88713">
    <property type="entry name" value="Glycoside hydrolase/deacetylase"/>
    <property type="match status" value="1"/>
</dbReference>
<dbReference type="InterPro" id="IPR011682">
    <property type="entry name" value="Glyco_hydro_38_C"/>
</dbReference>
<evidence type="ECO:0000256" key="2">
    <source>
        <dbReference type="ARBA" id="ARBA00022723"/>
    </source>
</evidence>
<dbReference type="InterPro" id="IPR011330">
    <property type="entry name" value="Glyco_hydro/deAcase_b/a-brl"/>
</dbReference>
<evidence type="ECO:0000256" key="4">
    <source>
        <dbReference type="ARBA" id="ARBA00023295"/>
    </source>
</evidence>
<evidence type="ECO:0000259" key="5">
    <source>
        <dbReference type="SMART" id="SM00872"/>
    </source>
</evidence>
<dbReference type="Pfam" id="PF22907">
    <property type="entry name" value="Ams1-like_1st"/>
    <property type="match status" value="1"/>
</dbReference>
<dbReference type="SMART" id="SM00872">
    <property type="entry name" value="Alpha-mann_mid"/>
    <property type="match status" value="1"/>
</dbReference>
<comment type="similarity">
    <text evidence="1">Belongs to the glycosyl hydrolase 38 family.</text>
</comment>
<protein>
    <submittedName>
        <fullName evidence="6">Alpha-mannosidase</fullName>
    </submittedName>
</protein>
<dbReference type="Gene3D" id="3.20.110.10">
    <property type="entry name" value="Glycoside hydrolase 38, N terminal domain"/>
    <property type="match status" value="1"/>
</dbReference>
<feature type="domain" description="Glycoside hydrolase family 38 central" evidence="5">
    <location>
        <begin position="501"/>
        <end position="579"/>
    </location>
</feature>
<evidence type="ECO:0000256" key="3">
    <source>
        <dbReference type="ARBA" id="ARBA00022801"/>
    </source>
</evidence>
<dbReference type="InterPro" id="IPR041147">
    <property type="entry name" value="GH38_C"/>
</dbReference>
<dbReference type="PANTHER" id="PTHR46017:SF1">
    <property type="entry name" value="ALPHA-MANNOSIDASE 2C1"/>
    <property type="match status" value="1"/>
</dbReference>
<gene>
    <name evidence="6" type="ORF">GT019_15350</name>
</gene>